<keyword evidence="3" id="KW-1185">Reference proteome</keyword>
<accession>A0AA35T8E9</accession>
<dbReference type="AlphaFoldDB" id="A0AA35T8E9"/>
<dbReference type="Proteomes" id="UP001174909">
    <property type="component" value="Unassembled WGS sequence"/>
</dbReference>
<evidence type="ECO:0000313" key="2">
    <source>
        <dbReference type="EMBL" id="CAI8042667.1"/>
    </source>
</evidence>
<dbReference type="EMBL" id="CASHTH010003279">
    <property type="protein sequence ID" value="CAI8042667.1"/>
    <property type="molecule type" value="Genomic_DNA"/>
</dbReference>
<reference evidence="2" key="1">
    <citation type="submission" date="2023-03" db="EMBL/GenBank/DDBJ databases">
        <authorList>
            <person name="Steffen K."/>
            <person name="Cardenas P."/>
        </authorList>
    </citation>
    <scope>NUCLEOTIDE SEQUENCE</scope>
</reference>
<sequence length="145" mass="16509">MCWDIEYTDEFEAWWNGLTLREQSDAAKVVDLLVARGTALGSPQSSQVKSSRHPHMRELRIQSGGRPIRIFYAFDPRRTAILLIGGRKLEQERFYREYVRRPMRSMISTFSSSGARGCWSRREDGSDEAPALARAVRATATEDPG</sequence>
<proteinExistence type="predicted"/>
<evidence type="ECO:0000313" key="3">
    <source>
        <dbReference type="Proteomes" id="UP001174909"/>
    </source>
</evidence>
<dbReference type="Pfam" id="PF05973">
    <property type="entry name" value="Gp49"/>
    <property type="match status" value="1"/>
</dbReference>
<gene>
    <name evidence="2" type="ORF">GBAR_LOCUS23652</name>
</gene>
<protein>
    <submittedName>
        <fullName evidence="2">Toxin HigB2</fullName>
    </submittedName>
</protein>
<comment type="caution">
    <text evidence="2">The sequence shown here is derived from an EMBL/GenBank/DDBJ whole genome shotgun (WGS) entry which is preliminary data.</text>
</comment>
<organism evidence="2 3">
    <name type="scientific">Geodia barretti</name>
    <name type="common">Barrett's horny sponge</name>
    <dbReference type="NCBI Taxonomy" id="519541"/>
    <lineage>
        <taxon>Eukaryota</taxon>
        <taxon>Metazoa</taxon>
        <taxon>Porifera</taxon>
        <taxon>Demospongiae</taxon>
        <taxon>Heteroscleromorpha</taxon>
        <taxon>Tetractinellida</taxon>
        <taxon>Astrophorina</taxon>
        <taxon>Geodiidae</taxon>
        <taxon>Geodia</taxon>
    </lineage>
</organism>
<dbReference type="InterPro" id="IPR009241">
    <property type="entry name" value="HigB-like"/>
</dbReference>
<feature type="compositionally biased region" description="Low complexity" evidence="1">
    <location>
        <begin position="129"/>
        <end position="145"/>
    </location>
</feature>
<name>A0AA35T8E9_GEOBA</name>
<evidence type="ECO:0000256" key="1">
    <source>
        <dbReference type="SAM" id="MobiDB-lite"/>
    </source>
</evidence>
<feature type="region of interest" description="Disordered" evidence="1">
    <location>
        <begin position="120"/>
        <end position="145"/>
    </location>
</feature>